<dbReference type="GO" id="GO:0003700">
    <property type="term" value="F:DNA-binding transcription factor activity"/>
    <property type="evidence" value="ECO:0007669"/>
    <property type="project" value="InterPro"/>
</dbReference>
<dbReference type="CDD" id="cd03138">
    <property type="entry name" value="GATase1_AraC_2"/>
    <property type="match status" value="1"/>
</dbReference>
<evidence type="ECO:0000256" key="1">
    <source>
        <dbReference type="ARBA" id="ARBA00023015"/>
    </source>
</evidence>
<dbReference type="PROSITE" id="PS01124">
    <property type="entry name" value="HTH_ARAC_FAMILY_2"/>
    <property type="match status" value="1"/>
</dbReference>
<dbReference type="SUPFAM" id="SSF52317">
    <property type="entry name" value="Class I glutamine amidotransferase-like"/>
    <property type="match status" value="1"/>
</dbReference>
<dbReference type="Proteomes" id="UP000009175">
    <property type="component" value="Chromosome"/>
</dbReference>
<dbReference type="PANTHER" id="PTHR43130">
    <property type="entry name" value="ARAC-FAMILY TRANSCRIPTIONAL REGULATOR"/>
    <property type="match status" value="1"/>
</dbReference>
<dbReference type="InterPro" id="IPR009057">
    <property type="entry name" value="Homeodomain-like_sf"/>
</dbReference>
<dbReference type="PANTHER" id="PTHR43130:SF11">
    <property type="entry name" value="TRANSCRIPTIONAL REGULATORY PROTEIN"/>
    <property type="match status" value="1"/>
</dbReference>
<dbReference type="InterPro" id="IPR018060">
    <property type="entry name" value="HTH_AraC"/>
</dbReference>
<accession>A1S8K4</accession>
<sequence length="336" mass="37251">MPKILLLAMPGCMASSVQVALDMFYVANRCLEKRDGSALIDNAHFTAQVVSPDGKAVESASGQLIQPELAMADAKIADIVLVTSLFAASASHSEVDNYLTAQQEAAAWLKGMSDAGALVASACSGTFLLAEAGIMDGREATTHWLLEAVFRRRYPRVRYHGERMLLEYGNVICGGAFFAFTDILLKLLERYGGRELALMCARLMLLEPNRELQQPFMQSSGRSHEDEAIRKAEQWLKHHFDQQISVDSAADAISMGARNFKRRFKAATGVTPIEYLQRLRVDAAKRQLEHSSRASTEVIWSVGYEDASSFRRLFKRQTGVTMEQYRRRFGPASASG</sequence>
<name>A1S8K4_SHEAM</name>
<dbReference type="InterPro" id="IPR029062">
    <property type="entry name" value="Class_I_gatase-like"/>
</dbReference>
<dbReference type="RefSeq" id="WP_011760617.1">
    <property type="nucleotide sequence ID" value="NC_008700.1"/>
</dbReference>
<evidence type="ECO:0000256" key="3">
    <source>
        <dbReference type="SAM" id="SignalP"/>
    </source>
</evidence>
<feature type="signal peptide" evidence="3">
    <location>
        <begin position="1"/>
        <end position="20"/>
    </location>
</feature>
<evidence type="ECO:0000313" key="5">
    <source>
        <dbReference type="EMBL" id="ABM00711.1"/>
    </source>
</evidence>
<evidence type="ECO:0000256" key="2">
    <source>
        <dbReference type="ARBA" id="ARBA00023163"/>
    </source>
</evidence>
<dbReference type="EMBL" id="CP000507">
    <property type="protein sequence ID" value="ABM00711.1"/>
    <property type="molecule type" value="Genomic_DNA"/>
</dbReference>
<dbReference type="Gene3D" id="3.40.50.880">
    <property type="match status" value="1"/>
</dbReference>
<dbReference type="Pfam" id="PF12833">
    <property type="entry name" value="HTH_18"/>
    <property type="match status" value="1"/>
</dbReference>
<feature type="domain" description="HTH araC/xylS-type" evidence="4">
    <location>
        <begin position="230"/>
        <end position="328"/>
    </location>
</feature>
<dbReference type="Gene3D" id="1.10.10.60">
    <property type="entry name" value="Homeodomain-like"/>
    <property type="match status" value="2"/>
</dbReference>
<dbReference type="AlphaFoldDB" id="A1S8K4"/>
<dbReference type="OrthoDB" id="9803764at2"/>
<keyword evidence="2" id="KW-0804">Transcription</keyword>
<proteinExistence type="predicted"/>
<dbReference type="HOGENOM" id="CLU_000445_59_0_6"/>
<dbReference type="InterPro" id="IPR002818">
    <property type="entry name" value="DJ-1/PfpI"/>
</dbReference>
<dbReference type="SMART" id="SM00342">
    <property type="entry name" value="HTH_ARAC"/>
    <property type="match status" value="1"/>
</dbReference>
<feature type="chain" id="PRO_5002636492" evidence="3">
    <location>
        <begin position="21"/>
        <end position="336"/>
    </location>
</feature>
<dbReference type="SUPFAM" id="SSF46689">
    <property type="entry name" value="Homeodomain-like"/>
    <property type="match status" value="2"/>
</dbReference>
<reference evidence="5 6" key="1">
    <citation type="submission" date="2006-12" db="EMBL/GenBank/DDBJ databases">
        <title>Complete sequence of Shewanella amazonensis SB2B.</title>
        <authorList>
            <consortium name="US DOE Joint Genome Institute"/>
            <person name="Copeland A."/>
            <person name="Lucas S."/>
            <person name="Lapidus A."/>
            <person name="Barry K."/>
            <person name="Detter J.C."/>
            <person name="Glavina del Rio T."/>
            <person name="Hammon N."/>
            <person name="Israni S."/>
            <person name="Dalin E."/>
            <person name="Tice H."/>
            <person name="Pitluck S."/>
            <person name="Munk A.C."/>
            <person name="Brettin T."/>
            <person name="Bruce D."/>
            <person name="Han C."/>
            <person name="Tapia R."/>
            <person name="Gilna P."/>
            <person name="Schmutz J."/>
            <person name="Larimer F."/>
            <person name="Land M."/>
            <person name="Hauser L."/>
            <person name="Kyrpides N."/>
            <person name="Mikhailova N."/>
            <person name="Fredrickson J."/>
            <person name="Richardson P."/>
        </authorList>
    </citation>
    <scope>NUCLEOTIDE SEQUENCE [LARGE SCALE GENOMIC DNA]</scope>
    <source>
        <strain evidence="6">ATCC BAA-1098 / SB2B</strain>
    </source>
</reference>
<keyword evidence="6" id="KW-1185">Reference proteome</keyword>
<dbReference type="InterPro" id="IPR052158">
    <property type="entry name" value="INH-QAR"/>
</dbReference>
<dbReference type="KEGG" id="saz:Sama_2508"/>
<organism evidence="5 6">
    <name type="scientific">Shewanella amazonensis (strain ATCC BAA-1098 / SB2B)</name>
    <dbReference type="NCBI Taxonomy" id="326297"/>
    <lineage>
        <taxon>Bacteria</taxon>
        <taxon>Pseudomonadati</taxon>
        <taxon>Pseudomonadota</taxon>
        <taxon>Gammaproteobacteria</taxon>
        <taxon>Alteromonadales</taxon>
        <taxon>Shewanellaceae</taxon>
        <taxon>Shewanella</taxon>
    </lineage>
</organism>
<dbReference type="GO" id="GO:0043565">
    <property type="term" value="F:sequence-specific DNA binding"/>
    <property type="evidence" value="ECO:0007669"/>
    <property type="project" value="InterPro"/>
</dbReference>
<dbReference type="Pfam" id="PF01965">
    <property type="entry name" value="DJ-1_PfpI"/>
    <property type="match status" value="1"/>
</dbReference>
<keyword evidence="1" id="KW-0805">Transcription regulation</keyword>
<evidence type="ECO:0000259" key="4">
    <source>
        <dbReference type="PROSITE" id="PS01124"/>
    </source>
</evidence>
<keyword evidence="3" id="KW-0732">Signal</keyword>
<gene>
    <name evidence="5" type="ordered locus">Sama_2508</name>
</gene>
<evidence type="ECO:0000313" key="6">
    <source>
        <dbReference type="Proteomes" id="UP000009175"/>
    </source>
</evidence>
<dbReference type="STRING" id="326297.Sama_2508"/>
<dbReference type="eggNOG" id="COG4977">
    <property type="taxonomic scope" value="Bacteria"/>
</dbReference>
<protein>
    <submittedName>
        <fullName evidence="5">Transcriptional regulator, AraC family with amidase-like domain</fullName>
    </submittedName>
</protein>